<evidence type="ECO:0000256" key="16">
    <source>
        <dbReference type="ARBA" id="ARBA00078262"/>
    </source>
</evidence>
<dbReference type="InterPro" id="IPR036052">
    <property type="entry name" value="TrpB-like_PALP_sf"/>
</dbReference>
<evidence type="ECO:0000256" key="5">
    <source>
        <dbReference type="ARBA" id="ARBA00012681"/>
    </source>
</evidence>
<comment type="catalytic activity">
    <reaction evidence="12">
        <text>O-acetyl-L-serine + hydrogen sulfide = L-cysteine + acetate</text>
        <dbReference type="Rhea" id="RHEA:14829"/>
        <dbReference type="ChEBI" id="CHEBI:29919"/>
        <dbReference type="ChEBI" id="CHEBI:30089"/>
        <dbReference type="ChEBI" id="CHEBI:35235"/>
        <dbReference type="ChEBI" id="CHEBI:58340"/>
        <dbReference type="EC" id="2.5.1.47"/>
    </reaction>
</comment>
<evidence type="ECO:0000256" key="17">
    <source>
        <dbReference type="ARBA" id="ARBA00079147"/>
    </source>
</evidence>
<dbReference type="EMBL" id="JAFEKC020000015">
    <property type="protein sequence ID" value="KAK0510494.1"/>
    <property type="molecule type" value="Genomic_DNA"/>
</dbReference>
<dbReference type="PANTHER" id="PTHR10314">
    <property type="entry name" value="CYSTATHIONINE BETA-SYNTHASE"/>
    <property type="match status" value="1"/>
</dbReference>
<dbReference type="InterPro" id="IPR001926">
    <property type="entry name" value="TrpB-like_PALP"/>
</dbReference>
<dbReference type="Proteomes" id="UP001166286">
    <property type="component" value="Unassembled WGS sequence"/>
</dbReference>
<comment type="subcellular location">
    <subcellularLocation>
        <location evidence="2">Mitochondrion</location>
    </subcellularLocation>
</comment>
<comment type="caution">
    <text evidence="20">The sequence shown here is derived from an EMBL/GenBank/DDBJ whole genome shotgun (WGS) entry which is preliminary data.</text>
</comment>
<keyword evidence="7" id="KW-0808">Transferase</keyword>
<evidence type="ECO:0000256" key="7">
    <source>
        <dbReference type="ARBA" id="ARBA00022679"/>
    </source>
</evidence>
<comment type="catalytic activity">
    <reaction evidence="13">
        <text>O-succinyl-L-serine + hydrogen sulfide = L-cysteine + succinate</text>
        <dbReference type="Rhea" id="RHEA:53816"/>
        <dbReference type="ChEBI" id="CHEBI:29919"/>
        <dbReference type="ChEBI" id="CHEBI:30031"/>
        <dbReference type="ChEBI" id="CHEBI:35235"/>
        <dbReference type="ChEBI" id="CHEBI:136856"/>
    </reaction>
</comment>
<evidence type="ECO:0000256" key="4">
    <source>
        <dbReference type="ARBA" id="ARBA00007103"/>
    </source>
</evidence>
<dbReference type="Gene3D" id="3.40.50.1100">
    <property type="match status" value="2"/>
</dbReference>
<dbReference type="GO" id="GO:0006535">
    <property type="term" value="P:cysteine biosynthetic process from serine"/>
    <property type="evidence" value="ECO:0007669"/>
    <property type="project" value="InterPro"/>
</dbReference>
<protein>
    <recommendedName>
        <fullName evidence="15">Cysteine synthase 1</fullName>
        <ecNumber evidence="5">2.5.1.47</ecNumber>
    </recommendedName>
    <alternativeName>
        <fullName evidence="16">O-acetylserine (thiol)-lyase 1</fullName>
    </alternativeName>
    <alternativeName>
        <fullName evidence="17">O-acetylserine sulfhydrylase 1</fullName>
    </alternativeName>
    <alternativeName>
        <fullName evidence="18">O-succinylserine sulfhydrylase</fullName>
    </alternativeName>
</protein>
<accession>A0AA39V3X7</accession>
<keyword evidence="6" id="KW-0028">Amino-acid biosynthesis</keyword>
<evidence type="ECO:0000256" key="6">
    <source>
        <dbReference type="ARBA" id="ARBA00022605"/>
    </source>
</evidence>
<dbReference type="NCBIfam" id="NF007989">
    <property type="entry name" value="PRK10717.1"/>
    <property type="match status" value="1"/>
</dbReference>
<evidence type="ECO:0000313" key="21">
    <source>
        <dbReference type="Proteomes" id="UP001166286"/>
    </source>
</evidence>
<evidence type="ECO:0000256" key="8">
    <source>
        <dbReference type="ARBA" id="ARBA00022898"/>
    </source>
</evidence>
<keyword evidence="8" id="KW-0663">Pyridoxal phosphate</keyword>
<evidence type="ECO:0000256" key="11">
    <source>
        <dbReference type="ARBA" id="ARBA00023192"/>
    </source>
</evidence>
<dbReference type="InterPro" id="IPR001216">
    <property type="entry name" value="P-phosphate_BS"/>
</dbReference>
<dbReference type="PROSITE" id="PS00901">
    <property type="entry name" value="CYS_SYNTHASE"/>
    <property type="match status" value="1"/>
</dbReference>
<evidence type="ECO:0000256" key="2">
    <source>
        <dbReference type="ARBA" id="ARBA00004173"/>
    </source>
</evidence>
<dbReference type="Pfam" id="PF00291">
    <property type="entry name" value="PALP"/>
    <property type="match status" value="1"/>
</dbReference>
<feature type="domain" description="Tryptophan synthase beta chain-like PALP" evidence="19">
    <location>
        <begin position="46"/>
        <end position="342"/>
    </location>
</feature>
<reference evidence="20" key="1">
    <citation type="submission" date="2023-03" db="EMBL/GenBank/DDBJ databases">
        <title>Complete genome of Cladonia borealis.</title>
        <authorList>
            <person name="Park H."/>
        </authorList>
    </citation>
    <scope>NUCLEOTIDE SEQUENCE</scope>
    <source>
        <strain evidence="20">ANT050790</strain>
    </source>
</reference>
<evidence type="ECO:0000259" key="19">
    <source>
        <dbReference type="Pfam" id="PF00291"/>
    </source>
</evidence>
<evidence type="ECO:0000256" key="9">
    <source>
        <dbReference type="ARBA" id="ARBA00022946"/>
    </source>
</evidence>
<dbReference type="SUPFAM" id="SSF53686">
    <property type="entry name" value="Tryptophan synthase beta subunit-like PLP-dependent enzymes"/>
    <property type="match status" value="1"/>
</dbReference>
<dbReference type="EC" id="2.5.1.47" evidence="5"/>
<evidence type="ECO:0000256" key="1">
    <source>
        <dbReference type="ARBA" id="ARBA00001933"/>
    </source>
</evidence>
<proteinExistence type="inferred from homology"/>
<name>A0AA39V3X7_9LECA</name>
<evidence type="ECO:0000256" key="18">
    <source>
        <dbReference type="ARBA" id="ARBA00081847"/>
    </source>
</evidence>
<evidence type="ECO:0000256" key="3">
    <source>
        <dbReference type="ARBA" id="ARBA00004962"/>
    </source>
</evidence>
<keyword evidence="10" id="KW-0496">Mitochondrion</keyword>
<dbReference type="CDD" id="cd01561">
    <property type="entry name" value="CBS_like"/>
    <property type="match status" value="1"/>
</dbReference>
<dbReference type="GO" id="GO:0004124">
    <property type="term" value="F:cysteine synthase activity"/>
    <property type="evidence" value="ECO:0007669"/>
    <property type="project" value="UniProtKB-EC"/>
</dbReference>
<evidence type="ECO:0000256" key="10">
    <source>
        <dbReference type="ARBA" id="ARBA00023128"/>
    </source>
</evidence>
<keyword evidence="21" id="KW-1185">Reference proteome</keyword>
<organism evidence="20 21">
    <name type="scientific">Cladonia borealis</name>
    <dbReference type="NCBI Taxonomy" id="184061"/>
    <lineage>
        <taxon>Eukaryota</taxon>
        <taxon>Fungi</taxon>
        <taxon>Dikarya</taxon>
        <taxon>Ascomycota</taxon>
        <taxon>Pezizomycotina</taxon>
        <taxon>Lecanoromycetes</taxon>
        <taxon>OSLEUM clade</taxon>
        <taxon>Lecanoromycetidae</taxon>
        <taxon>Lecanorales</taxon>
        <taxon>Lecanorineae</taxon>
        <taxon>Cladoniaceae</taxon>
        <taxon>Cladonia</taxon>
    </lineage>
</organism>
<evidence type="ECO:0000256" key="13">
    <source>
        <dbReference type="ARBA" id="ARBA00050981"/>
    </source>
</evidence>
<dbReference type="AlphaFoldDB" id="A0AA39V3X7"/>
<comment type="function">
    <text evidence="14">Catalyzes the conversion of O-succinyl-L-serine into cysteine, the last step in the cysteine biosynthesis pathway. Can also use O-acetyl-L-serine.</text>
</comment>
<evidence type="ECO:0000256" key="15">
    <source>
        <dbReference type="ARBA" id="ARBA00072087"/>
    </source>
</evidence>
<keyword evidence="11" id="KW-0198">Cysteine biosynthesis</keyword>
<comment type="similarity">
    <text evidence="4">Belongs to the cysteine synthase/cystathionine beta-synthase family.</text>
</comment>
<evidence type="ECO:0000256" key="14">
    <source>
        <dbReference type="ARBA" id="ARBA00058228"/>
    </source>
</evidence>
<evidence type="ECO:0000313" key="20">
    <source>
        <dbReference type="EMBL" id="KAK0510494.1"/>
    </source>
</evidence>
<comment type="cofactor">
    <cofactor evidence="1">
        <name>pyridoxal 5'-phosphate</name>
        <dbReference type="ChEBI" id="CHEBI:597326"/>
    </cofactor>
</comment>
<gene>
    <name evidence="20" type="ORF">JMJ35_006926</name>
</gene>
<evidence type="ECO:0000256" key="12">
    <source>
        <dbReference type="ARBA" id="ARBA00047931"/>
    </source>
</evidence>
<dbReference type="InterPro" id="IPR050214">
    <property type="entry name" value="Cys_Synth/Cystath_Beta-Synth"/>
</dbReference>
<sequence length="377" mass="41076">MFKQSLRRFTFTAYRAAQLATKIDMANQYGVQVAKAQGPVDGFVGAIGNTPLIRLKRLSEETGCEILGKAEFQNPGGSVKDRAALYVIKDAEEKGQLRTGGTVVEGTAGNTGIGLAHVCRSKGYQLVIYMPNTQSQGKVDLLRLLGAEVYPVPAVAYENPDNYNHQAKRHAERLDNAVWTNQFDNIANRRAHIETTGPEIWHQTDGKIDAFTCSTGTGGTLAGVTRYLKDASDGRVKTFLADPPGSVLHSYITSGGVLNERTGSSITEGIGQGRVTDNLKQDIDLVDGALHISDEKSIEMVYRCLDEEGLYLGASSCLNVVAAKEVAEKIGPGKTVVTILCDGAYRYADRLFSRKWLSEKNLLRAIPPHLERYIVLP</sequence>
<comment type="pathway">
    <text evidence="3">Amino-acid biosynthesis; L-cysteine biosynthesis; L-cysteine from L-serine: step 2/2.</text>
</comment>
<dbReference type="GO" id="GO:0005739">
    <property type="term" value="C:mitochondrion"/>
    <property type="evidence" value="ECO:0007669"/>
    <property type="project" value="UniProtKB-SubCell"/>
</dbReference>
<keyword evidence="9" id="KW-0809">Transit peptide</keyword>
<dbReference type="FunFam" id="3.40.50.1100:FF:000011">
    <property type="entry name" value="Cysteine synthase (o-acetylserine)"/>
    <property type="match status" value="1"/>
</dbReference>